<evidence type="ECO:0000256" key="6">
    <source>
        <dbReference type="ARBA" id="ARBA00022729"/>
    </source>
</evidence>
<keyword evidence="7" id="KW-0653">Protein transport</keyword>
<evidence type="ECO:0000256" key="5">
    <source>
        <dbReference type="ARBA" id="ARBA00022448"/>
    </source>
</evidence>
<evidence type="ECO:0000256" key="8">
    <source>
        <dbReference type="ARBA" id="ARBA00023136"/>
    </source>
</evidence>
<keyword evidence="10" id="KW-0143">Chaperone</keyword>
<keyword evidence="9" id="KW-0564">Palmitate</keyword>
<comment type="caution">
    <text evidence="13">The sequence shown here is derived from an EMBL/GenBank/DDBJ whole genome shotgun (WGS) entry which is preliminary data.</text>
</comment>
<keyword evidence="14" id="KW-1185">Reference proteome</keyword>
<keyword evidence="11" id="KW-0998">Cell outer membrane</keyword>
<name>A0A0F3IMC0_9GAMM</name>
<reference evidence="13 14" key="2">
    <citation type="journal article" date="2016" name="Microb. Ecol.">
        <title>Genome Characteristics of a Novel Type I Methanotroph (Sn10-6) Isolated from a Flooded Indian Rice Field.</title>
        <authorList>
            <person name="Rahalkar M.C."/>
            <person name="Pandit P.S."/>
            <person name="Dhakephalkar P.K."/>
            <person name="Pore S."/>
            <person name="Arora P."/>
            <person name="Kapse N."/>
        </authorList>
    </citation>
    <scope>NUCLEOTIDE SEQUENCE [LARGE SCALE GENOMIC DNA]</scope>
    <source>
        <strain evidence="13 14">Sn10-6</strain>
    </source>
</reference>
<evidence type="ECO:0000313" key="14">
    <source>
        <dbReference type="Proteomes" id="UP000033684"/>
    </source>
</evidence>
<dbReference type="Proteomes" id="UP000033684">
    <property type="component" value="Unassembled WGS sequence"/>
</dbReference>
<proteinExistence type="inferred from homology"/>
<dbReference type="InterPro" id="IPR004565">
    <property type="entry name" value="OM_lipoprot_LolB"/>
</dbReference>
<dbReference type="AlphaFoldDB" id="A0A0F3IMC0"/>
<keyword evidence="6" id="KW-0732">Signal</keyword>
<evidence type="ECO:0000256" key="2">
    <source>
        <dbReference type="ARBA" id="ARBA00009696"/>
    </source>
</evidence>
<evidence type="ECO:0000256" key="3">
    <source>
        <dbReference type="ARBA" id="ARBA00011245"/>
    </source>
</evidence>
<comment type="similarity">
    <text evidence="2">Belongs to the LolB family.</text>
</comment>
<gene>
    <name evidence="13" type="ORF">VZ94_03545</name>
</gene>
<comment type="subcellular location">
    <subcellularLocation>
        <location evidence="1">Cell outer membrane</location>
        <topology evidence="1">Lipid-anchor</topology>
    </subcellularLocation>
</comment>
<keyword evidence="12" id="KW-0449">Lipoprotein</keyword>
<protein>
    <recommendedName>
        <fullName evidence="4">Outer-membrane lipoprotein LolB</fullName>
    </recommendedName>
</protein>
<comment type="subunit">
    <text evidence="3">Monomer.</text>
</comment>
<organism evidence="13 14">
    <name type="scientific">Methylocucumis oryzae</name>
    <dbReference type="NCBI Taxonomy" id="1632867"/>
    <lineage>
        <taxon>Bacteria</taxon>
        <taxon>Pseudomonadati</taxon>
        <taxon>Pseudomonadota</taxon>
        <taxon>Gammaproteobacteria</taxon>
        <taxon>Methylococcales</taxon>
        <taxon>Methylococcaceae</taxon>
        <taxon>Methylocucumis</taxon>
    </lineage>
</organism>
<evidence type="ECO:0000256" key="1">
    <source>
        <dbReference type="ARBA" id="ARBA00004459"/>
    </source>
</evidence>
<dbReference type="InterPro" id="IPR029046">
    <property type="entry name" value="LolA/LolB/LppX"/>
</dbReference>
<evidence type="ECO:0000256" key="9">
    <source>
        <dbReference type="ARBA" id="ARBA00023139"/>
    </source>
</evidence>
<dbReference type="NCBIfam" id="TIGR00548">
    <property type="entry name" value="lolB"/>
    <property type="match status" value="1"/>
</dbReference>
<dbReference type="EMBL" id="LAJX01000026">
    <property type="protein sequence ID" value="KJV07648.1"/>
    <property type="molecule type" value="Genomic_DNA"/>
</dbReference>
<dbReference type="Gene3D" id="2.50.20.10">
    <property type="entry name" value="Lipoprotein localisation LolA/LolB/LppX"/>
    <property type="match status" value="1"/>
</dbReference>
<evidence type="ECO:0000256" key="7">
    <source>
        <dbReference type="ARBA" id="ARBA00022927"/>
    </source>
</evidence>
<dbReference type="CDD" id="cd16326">
    <property type="entry name" value="LolB"/>
    <property type="match status" value="1"/>
</dbReference>
<reference evidence="14" key="1">
    <citation type="submission" date="2015-03" db="EMBL/GenBank/DDBJ databases">
        <title>Draft genome sequence of a novel methanotroph (Sn10-6) isolated from flooded ricefield rhizosphere in India.</title>
        <authorList>
            <person name="Pandit P.S."/>
            <person name="Pore S.D."/>
            <person name="Arora P."/>
            <person name="Kapse N.G."/>
            <person name="Dhakephalkar P.K."/>
            <person name="Rahalkar M.C."/>
        </authorList>
    </citation>
    <scope>NUCLEOTIDE SEQUENCE [LARGE SCALE GENOMIC DNA]</scope>
    <source>
        <strain evidence="14">Sn10-6</strain>
    </source>
</reference>
<evidence type="ECO:0000256" key="4">
    <source>
        <dbReference type="ARBA" id="ARBA00016202"/>
    </source>
</evidence>
<dbReference type="GO" id="GO:0009279">
    <property type="term" value="C:cell outer membrane"/>
    <property type="evidence" value="ECO:0007669"/>
    <property type="project" value="UniProtKB-SubCell"/>
</dbReference>
<dbReference type="Pfam" id="PF03550">
    <property type="entry name" value="LolB"/>
    <property type="match status" value="1"/>
</dbReference>
<sequence length="170" mass="19405">MATPQTTGYSRQELISHYDLQRWMFAGRIAVTSSKDSWTANIAWQHVAEQEHLKLSGPWGQSATTIDLNQHEVVINRGTEGQKSSVEPEIFIQQQLGIAVPLLALRYWVLGLPEPGQNYQDVVSGFYQNGWLVEYPLMQVGEYLLPKKVIITHPKVKLKLVIDQWNFNES</sequence>
<evidence type="ECO:0000256" key="10">
    <source>
        <dbReference type="ARBA" id="ARBA00023186"/>
    </source>
</evidence>
<keyword evidence="8" id="KW-0472">Membrane</keyword>
<dbReference type="GO" id="GO:0015031">
    <property type="term" value="P:protein transport"/>
    <property type="evidence" value="ECO:0007669"/>
    <property type="project" value="UniProtKB-KW"/>
</dbReference>
<keyword evidence="5" id="KW-0813">Transport</keyword>
<dbReference type="SUPFAM" id="SSF89392">
    <property type="entry name" value="Prokaryotic lipoproteins and lipoprotein localization factors"/>
    <property type="match status" value="1"/>
</dbReference>
<evidence type="ECO:0000313" key="13">
    <source>
        <dbReference type="EMBL" id="KJV07648.1"/>
    </source>
</evidence>
<accession>A0A0F3IMC0</accession>
<evidence type="ECO:0000256" key="11">
    <source>
        <dbReference type="ARBA" id="ARBA00023237"/>
    </source>
</evidence>
<evidence type="ECO:0000256" key="12">
    <source>
        <dbReference type="ARBA" id="ARBA00023288"/>
    </source>
</evidence>